<protein>
    <submittedName>
        <fullName evidence="1">Uncharacterized protein</fullName>
    </submittedName>
</protein>
<name>A0A6M3IKU3_9ZZZZ</name>
<dbReference type="AlphaFoldDB" id="A0A6M3IKU3"/>
<proteinExistence type="predicted"/>
<gene>
    <name evidence="1" type="ORF">MM415B01536_0009</name>
</gene>
<organism evidence="1">
    <name type="scientific">viral metagenome</name>
    <dbReference type="NCBI Taxonomy" id="1070528"/>
    <lineage>
        <taxon>unclassified sequences</taxon>
        <taxon>metagenomes</taxon>
        <taxon>organismal metagenomes</taxon>
    </lineage>
</organism>
<accession>A0A6M3IKU3</accession>
<dbReference type="EMBL" id="MT141299">
    <property type="protein sequence ID" value="QJA57921.1"/>
    <property type="molecule type" value="Genomic_DNA"/>
</dbReference>
<evidence type="ECO:0000313" key="1">
    <source>
        <dbReference type="EMBL" id="QJA57921.1"/>
    </source>
</evidence>
<sequence>MTTAEVFTYGDAIAALNDFTQGHAVGIPTSALRRNILSAYREIATAHDWSFLISPSGRVQLVAPQTTGTVVFDMTGGATCERQLTLTGATFPTDAADYSIRFDGIVCDIERYYSSTVVSLDAILSPGADVASTTYSLWPRYYQLPSDFISMPETEDESLDWGLGRYISPSEMHQRTRYETDTGDVAYYTIGPAPDLHGVMALYVHPPSDATETLDFSYKRKSRQIRYTGTDTNDKAGTVTMTANSTAVTGSSTAFTSLHVGSVIRTAGNSDLPTGIEGTNSWVEQRSIIEVADATHLTLDAYPTSAHSAVKYCISDPIDLEASAYEAFVWLAKKHLATERKLADLRDIERAYETALMRAKSGDSRTRHRRVCGPGTPRYRRLRDICVNRTES</sequence>
<reference evidence="1" key="1">
    <citation type="submission" date="2020-03" db="EMBL/GenBank/DDBJ databases">
        <title>The deep terrestrial virosphere.</title>
        <authorList>
            <person name="Holmfeldt K."/>
            <person name="Nilsson E."/>
            <person name="Simone D."/>
            <person name="Lopez-Fernandez M."/>
            <person name="Wu X."/>
            <person name="de Brujin I."/>
            <person name="Lundin D."/>
            <person name="Andersson A."/>
            <person name="Bertilsson S."/>
            <person name="Dopson M."/>
        </authorList>
    </citation>
    <scope>NUCLEOTIDE SEQUENCE</scope>
    <source>
        <strain evidence="1">MM415B01536</strain>
    </source>
</reference>